<evidence type="ECO:0000313" key="3">
    <source>
        <dbReference type="Proteomes" id="UP000604825"/>
    </source>
</evidence>
<keyword evidence="3" id="KW-1185">Reference proteome</keyword>
<reference evidence="2" key="1">
    <citation type="submission" date="2020-10" db="EMBL/GenBank/DDBJ databases">
        <authorList>
            <person name="Han B."/>
            <person name="Lu T."/>
            <person name="Zhao Q."/>
            <person name="Huang X."/>
            <person name="Zhao Y."/>
        </authorList>
    </citation>
    <scope>NUCLEOTIDE SEQUENCE</scope>
</reference>
<organism evidence="2 3">
    <name type="scientific">Miscanthus lutarioriparius</name>
    <dbReference type="NCBI Taxonomy" id="422564"/>
    <lineage>
        <taxon>Eukaryota</taxon>
        <taxon>Viridiplantae</taxon>
        <taxon>Streptophyta</taxon>
        <taxon>Embryophyta</taxon>
        <taxon>Tracheophyta</taxon>
        <taxon>Spermatophyta</taxon>
        <taxon>Magnoliopsida</taxon>
        <taxon>Liliopsida</taxon>
        <taxon>Poales</taxon>
        <taxon>Poaceae</taxon>
        <taxon>PACMAD clade</taxon>
        <taxon>Panicoideae</taxon>
        <taxon>Andropogonodae</taxon>
        <taxon>Andropogoneae</taxon>
        <taxon>Saccharinae</taxon>
        <taxon>Miscanthus</taxon>
    </lineage>
</organism>
<proteinExistence type="predicted"/>
<sequence length="116" mass="13520">MGDSLTLKDGYKRLKNSGQKKNKNSREKKRGRSSFLYPQPQQQNKNSLGFLYPQQPQQQNVPQTTTITGPKKHTRISSNSWIRWEMENHHLEACNLSQKLLQFLQQQILDFGVIAH</sequence>
<evidence type="ECO:0000313" key="2">
    <source>
        <dbReference type="EMBL" id="CAD6340407.1"/>
    </source>
</evidence>
<feature type="compositionally biased region" description="Basic residues" evidence="1">
    <location>
        <begin position="13"/>
        <end position="32"/>
    </location>
</feature>
<dbReference type="EMBL" id="CAJGYO010000019">
    <property type="protein sequence ID" value="CAD6340407.1"/>
    <property type="molecule type" value="Genomic_DNA"/>
</dbReference>
<protein>
    <submittedName>
        <fullName evidence="2">Uncharacterized protein</fullName>
    </submittedName>
</protein>
<comment type="caution">
    <text evidence="2">The sequence shown here is derived from an EMBL/GenBank/DDBJ whole genome shotgun (WGS) entry which is preliminary data.</text>
</comment>
<gene>
    <name evidence="2" type="ORF">NCGR_LOCUS64505</name>
</gene>
<evidence type="ECO:0000256" key="1">
    <source>
        <dbReference type="SAM" id="MobiDB-lite"/>
    </source>
</evidence>
<accession>A0A811SHK6</accession>
<dbReference type="Proteomes" id="UP000604825">
    <property type="component" value="Unassembled WGS sequence"/>
</dbReference>
<feature type="region of interest" description="Disordered" evidence="1">
    <location>
        <begin position="1"/>
        <end position="48"/>
    </location>
</feature>
<dbReference type="AlphaFoldDB" id="A0A811SHK6"/>
<name>A0A811SHK6_9POAL</name>